<dbReference type="KEGG" id="aab:A4R43_15070"/>
<dbReference type="EMBL" id="CP015163">
    <property type="protein sequence ID" value="AXB43689.1"/>
    <property type="molecule type" value="Genomic_DNA"/>
</dbReference>
<dbReference type="AlphaFoldDB" id="A0A344L6L5"/>
<name>A0A344L6L5_9PSEU</name>
<accession>A0A344L6L5</accession>
<evidence type="ECO:0000313" key="1">
    <source>
        <dbReference type="EMBL" id="AXB43689.1"/>
    </source>
</evidence>
<gene>
    <name evidence="1" type="ORF">A4R43_15070</name>
</gene>
<sequence>MDLTEHYSAMPNVTSLGELPDAWHWSHAPGFDFSAALSADGKHAFQAYALDSFDEGLAIAILSFAREHGDELIAAPERPLVLAEGFTHEGYAFDTVVAVSPAIHRLYPDDPELNSAVRALIPAFRCEFTGDEDEADAEYRYNRAAGVPGTKWGREPRPYLKMRFRGNTGNLPADREFDRPKLLVSWIARNENNSDLFVEFENYQHEVYTVEWTDTWTITAPGAEPRQTTLEDLRETIKSALYGPNLDAGTSEFPS</sequence>
<dbReference type="Proteomes" id="UP000250434">
    <property type="component" value="Chromosome"/>
</dbReference>
<proteinExistence type="predicted"/>
<dbReference type="RefSeq" id="WP_113692925.1">
    <property type="nucleotide sequence ID" value="NZ_CP015163.1"/>
</dbReference>
<organism evidence="1 2">
    <name type="scientific">Amycolatopsis albispora</name>
    <dbReference type="NCBI Taxonomy" id="1804986"/>
    <lineage>
        <taxon>Bacteria</taxon>
        <taxon>Bacillati</taxon>
        <taxon>Actinomycetota</taxon>
        <taxon>Actinomycetes</taxon>
        <taxon>Pseudonocardiales</taxon>
        <taxon>Pseudonocardiaceae</taxon>
        <taxon>Amycolatopsis</taxon>
    </lineage>
</organism>
<reference evidence="1 2" key="1">
    <citation type="submission" date="2016-04" db="EMBL/GenBank/DDBJ databases">
        <title>Complete genome sequence and analysis of deep-sea sediment isolate, Amycolatopsis sp. WP1.</title>
        <authorList>
            <person name="Wang H."/>
            <person name="Chen S."/>
            <person name="Wu Q."/>
        </authorList>
    </citation>
    <scope>NUCLEOTIDE SEQUENCE [LARGE SCALE GENOMIC DNA]</scope>
    <source>
        <strain evidence="1 2">WP1</strain>
    </source>
</reference>
<evidence type="ECO:0000313" key="2">
    <source>
        <dbReference type="Proteomes" id="UP000250434"/>
    </source>
</evidence>
<dbReference type="OrthoDB" id="8482021at2"/>
<protein>
    <submittedName>
        <fullName evidence="1">Uncharacterized protein</fullName>
    </submittedName>
</protein>
<keyword evidence="2" id="KW-1185">Reference proteome</keyword>